<sequence length="349" mass="34256">MIGAASLGSLAALAAPAVAAPLVAAGLAGAVDRALRVALDVVWGGALDLLAGATGVDVLAFPFMQRAYLAAVCVAVVGPLVGSFLVHRELAMIGDTLAHAAFAGVAAGLFVNAAFATSVPPLATALVVAALAALVVQTLVDYAGTSRDTSLAMVLTGSFAVGSVLITATDGGIAVGINAYLFGSLATVSRANAGILLAMTVVVGLVVGAAYRPLVYVTFDEVGARAAGIDAGWYTRLLAVLTAVVVVGAMQIMGVVLVAAMLVIPVATAAPVTGFKRSMAGGVAAGLVATVGGVTLSYWFDVAAGGTVVLVALAGYVAVAGAVGVRRRIALRRDPEAAGVAADGGDDES</sequence>
<keyword evidence="8" id="KW-1185">Reference proteome</keyword>
<dbReference type="PANTHER" id="PTHR30477">
    <property type="entry name" value="ABC-TRANSPORTER METAL-BINDING PROTEIN"/>
    <property type="match status" value="1"/>
</dbReference>
<keyword evidence="3 6" id="KW-0812">Transmembrane</keyword>
<keyword evidence="4 6" id="KW-1133">Transmembrane helix</keyword>
<dbReference type="AlphaFoldDB" id="A0ABD5WCY3"/>
<evidence type="ECO:0000256" key="4">
    <source>
        <dbReference type="ARBA" id="ARBA00022989"/>
    </source>
</evidence>
<dbReference type="RefSeq" id="WP_284032602.1">
    <property type="nucleotide sequence ID" value="NZ_CP126154.1"/>
</dbReference>
<evidence type="ECO:0000256" key="2">
    <source>
        <dbReference type="ARBA" id="ARBA00008034"/>
    </source>
</evidence>
<dbReference type="Pfam" id="PF00950">
    <property type="entry name" value="ABC-3"/>
    <property type="match status" value="1"/>
</dbReference>
<dbReference type="GeneID" id="81124465"/>
<feature type="transmembrane region" description="Helical" evidence="6">
    <location>
        <begin position="160"/>
        <end position="181"/>
    </location>
</feature>
<gene>
    <name evidence="7" type="ORF">ACFQL9_16020</name>
</gene>
<comment type="caution">
    <text evidence="7">The sequence shown here is derived from an EMBL/GenBank/DDBJ whole genome shotgun (WGS) entry which is preliminary data.</text>
</comment>
<feature type="transmembrane region" description="Helical" evidence="6">
    <location>
        <begin position="234"/>
        <end position="267"/>
    </location>
</feature>
<dbReference type="InterPro" id="IPR001626">
    <property type="entry name" value="ABC_TroCD"/>
</dbReference>
<proteinExistence type="inferred from homology"/>
<evidence type="ECO:0000313" key="7">
    <source>
        <dbReference type="EMBL" id="MFC7071152.1"/>
    </source>
</evidence>
<dbReference type="SUPFAM" id="SSF81345">
    <property type="entry name" value="ABC transporter involved in vitamin B12 uptake, BtuC"/>
    <property type="match status" value="1"/>
</dbReference>
<dbReference type="InterPro" id="IPR037294">
    <property type="entry name" value="ABC_BtuC-like"/>
</dbReference>
<feature type="transmembrane region" description="Helical" evidence="6">
    <location>
        <begin position="97"/>
        <end position="115"/>
    </location>
</feature>
<feature type="transmembrane region" description="Helical" evidence="6">
    <location>
        <begin position="67"/>
        <end position="85"/>
    </location>
</feature>
<evidence type="ECO:0000256" key="1">
    <source>
        <dbReference type="ARBA" id="ARBA00004141"/>
    </source>
</evidence>
<name>A0ABD5WCY3_9EURY</name>
<dbReference type="GO" id="GO:0016020">
    <property type="term" value="C:membrane"/>
    <property type="evidence" value="ECO:0007669"/>
    <property type="project" value="UniProtKB-SubCell"/>
</dbReference>
<evidence type="ECO:0000313" key="8">
    <source>
        <dbReference type="Proteomes" id="UP001596461"/>
    </source>
</evidence>
<dbReference type="Gene3D" id="1.10.3470.10">
    <property type="entry name" value="ABC transporter involved in vitamin B12 uptake, BtuC"/>
    <property type="match status" value="1"/>
</dbReference>
<feature type="transmembrane region" description="Helical" evidence="6">
    <location>
        <begin position="122"/>
        <end position="140"/>
    </location>
</feature>
<dbReference type="PANTHER" id="PTHR30477:SF0">
    <property type="entry name" value="METAL TRANSPORT SYSTEM MEMBRANE PROTEIN TM_0125-RELATED"/>
    <property type="match status" value="1"/>
</dbReference>
<feature type="transmembrane region" description="Helical" evidence="6">
    <location>
        <begin position="306"/>
        <end position="325"/>
    </location>
</feature>
<feature type="transmembrane region" description="Helical" evidence="6">
    <location>
        <begin position="193"/>
        <end position="214"/>
    </location>
</feature>
<accession>A0ABD5WCY3</accession>
<evidence type="ECO:0000256" key="5">
    <source>
        <dbReference type="ARBA" id="ARBA00023136"/>
    </source>
</evidence>
<comment type="similarity">
    <text evidence="2">Belongs to the ABC-3 integral membrane protein family.</text>
</comment>
<feature type="transmembrane region" description="Helical" evidence="6">
    <location>
        <begin position="43"/>
        <end position="60"/>
    </location>
</feature>
<evidence type="ECO:0000256" key="3">
    <source>
        <dbReference type="ARBA" id="ARBA00022692"/>
    </source>
</evidence>
<organism evidence="7 8">
    <name type="scientific">Halobaculum lipolyticum</name>
    <dbReference type="NCBI Taxonomy" id="3032001"/>
    <lineage>
        <taxon>Archaea</taxon>
        <taxon>Methanobacteriati</taxon>
        <taxon>Methanobacteriota</taxon>
        <taxon>Stenosarchaea group</taxon>
        <taxon>Halobacteria</taxon>
        <taxon>Halobacteriales</taxon>
        <taxon>Haloferacaceae</taxon>
        <taxon>Halobaculum</taxon>
    </lineage>
</organism>
<dbReference type="EMBL" id="JBHTAH010000018">
    <property type="protein sequence ID" value="MFC7071152.1"/>
    <property type="molecule type" value="Genomic_DNA"/>
</dbReference>
<reference evidence="7 8" key="1">
    <citation type="journal article" date="2019" name="Int. J. Syst. Evol. Microbiol.">
        <title>The Global Catalogue of Microorganisms (GCM) 10K type strain sequencing project: providing services to taxonomists for standard genome sequencing and annotation.</title>
        <authorList>
            <consortium name="The Broad Institute Genomics Platform"/>
            <consortium name="The Broad Institute Genome Sequencing Center for Infectious Disease"/>
            <person name="Wu L."/>
            <person name="Ma J."/>
        </authorList>
    </citation>
    <scope>NUCLEOTIDE SEQUENCE [LARGE SCALE GENOMIC DNA]</scope>
    <source>
        <strain evidence="7 8">DT31</strain>
    </source>
</reference>
<keyword evidence="5 6" id="KW-0472">Membrane</keyword>
<evidence type="ECO:0000256" key="6">
    <source>
        <dbReference type="SAM" id="Phobius"/>
    </source>
</evidence>
<protein>
    <submittedName>
        <fullName evidence="7">Metal ABC transporter permease</fullName>
    </submittedName>
</protein>
<feature type="transmembrane region" description="Helical" evidence="6">
    <location>
        <begin position="279"/>
        <end position="300"/>
    </location>
</feature>
<comment type="subcellular location">
    <subcellularLocation>
        <location evidence="1">Membrane</location>
        <topology evidence="1">Multi-pass membrane protein</topology>
    </subcellularLocation>
</comment>
<dbReference type="Proteomes" id="UP001596461">
    <property type="component" value="Unassembled WGS sequence"/>
</dbReference>